<reference evidence="3" key="1">
    <citation type="submission" date="2020-03" db="EMBL/GenBank/DDBJ databases">
        <title>Draft Genome Sequence of Cylindrodendrum hubeiense.</title>
        <authorList>
            <person name="Buettner E."/>
            <person name="Kellner H."/>
        </authorList>
    </citation>
    <scope>NUCLEOTIDE SEQUENCE</scope>
    <source>
        <strain evidence="3">IHI 201604</strain>
    </source>
</reference>
<evidence type="ECO:0000256" key="2">
    <source>
        <dbReference type="SAM" id="SignalP"/>
    </source>
</evidence>
<dbReference type="OrthoDB" id="1896086at2759"/>
<evidence type="ECO:0000313" key="3">
    <source>
        <dbReference type="EMBL" id="KAF7542200.1"/>
    </source>
</evidence>
<feature type="region of interest" description="Disordered" evidence="1">
    <location>
        <begin position="351"/>
        <end position="372"/>
    </location>
</feature>
<keyword evidence="4" id="KW-1185">Reference proteome</keyword>
<gene>
    <name evidence="3" type="ORF">G7Z17_g11791</name>
</gene>
<comment type="caution">
    <text evidence="3">The sequence shown here is derived from an EMBL/GenBank/DDBJ whole genome shotgun (WGS) entry which is preliminary data.</text>
</comment>
<feature type="chain" id="PRO_5040509213" evidence="2">
    <location>
        <begin position="20"/>
        <end position="613"/>
    </location>
</feature>
<dbReference type="Proteomes" id="UP000722485">
    <property type="component" value="Unassembled WGS sequence"/>
</dbReference>
<protein>
    <submittedName>
        <fullName evidence="3">Uncharacterized protein</fullName>
    </submittedName>
</protein>
<name>A0A9P5GWI0_9HYPO</name>
<proteinExistence type="predicted"/>
<evidence type="ECO:0000256" key="1">
    <source>
        <dbReference type="SAM" id="MobiDB-lite"/>
    </source>
</evidence>
<feature type="compositionally biased region" description="Polar residues" evidence="1">
    <location>
        <begin position="354"/>
        <end position="372"/>
    </location>
</feature>
<sequence length="613" mass="66068">MLLQSSLVLALSSTPLCFGQDDPPTVTLPDDGLAIMAIVPTTTGQIGINPVDIPPPESFSATIGVDSEYLTEIVTDQSTSTKWIGATSDFGTATITTTDQDGTPQETTIPQGVRVVLNDAGKLEITLSQWFKDQLVDIASSLPSIPLQMRRNWDPRKHQHVETRAVDISSLTQHITRFGYSVIQHPAARLQLGLASGQIAYASGNDAAALAESEQMVSFVDEDIVTNIVQGIEVEAELAQDADVLANLGTGSMGVLGSLAFFIGTATILEDLWKLRADPQPLMPFYRVNDDSCPEELACAGTRCKGDKGKCTAKWKGCVCVISGLSVGDSFYFGSDWAGVEDEIQKFVVGSDPDATQSIPQPSCTSSSGEDNNLANVESDVWSQHDNSKLSGTIDETMKTSDLGLDSYEGWTFDFTLETTSDNDCSSYSCVDVFGKFTQCSYDSHTKYKTGTLELGCGTAKYAMHGPDDKDETPEDEPKTALVMQNDKCYGADDFGDHGDIQESSVRGYSGWACAGTAINAVKAGKEDTFIHTNSVLNDVPYQYNIYWKDGCELESGQTEMYPANPLGEENPGHTICQEILIDNYKRCINGGVGGSNQAGCLVYEFKAEKGSD</sequence>
<evidence type="ECO:0000313" key="4">
    <source>
        <dbReference type="Proteomes" id="UP000722485"/>
    </source>
</evidence>
<organism evidence="3 4">
    <name type="scientific">Cylindrodendrum hubeiense</name>
    <dbReference type="NCBI Taxonomy" id="595255"/>
    <lineage>
        <taxon>Eukaryota</taxon>
        <taxon>Fungi</taxon>
        <taxon>Dikarya</taxon>
        <taxon>Ascomycota</taxon>
        <taxon>Pezizomycotina</taxon>
        <taxon>Sordariomycetes</taxon>
        <taxon>Hypocreomycetidae</taxon>
        <taxon>Hypocreales</taxon>
        <taxon>Nectriaceae</taxon>
        <taxon>Cylindrodendrum</taxon>
    </lineage>
</organism>
<dbReference type="AlphaFoldDB" id="A0A9P5GWI0"/>
<accession>A0A9P5GWI0</accession>
<feature type="signal peptide" evidence="2">
    <location>
        <begin position="1"/>
        <end position="19"/>
    </location>
</feature>
<dbReference type="EMBL" id="JAANBB010000471">
    <property type="protein sequence ID" value="KAF7542200.1"/>
    <property type="molecule type" value="Genomic_DNA"/>
</dbReference>
<keyword evidence="2" id="KW-0732">Signal</keyword>